<keyword evidence="2 4" id="KW-0863">Zinc-finger</keyword>
<keyword evidence="3" id="KW-0862">Zinc</keyword>
<dbReference type="Gene3D" id="3.30.40.10">
    <property type="entry name" value="Zinc/RING finger domain, C3HC4 (zinc finger)"/>
    <property type="match status" value="1"/>
</dbReference>
<dbReference type="InterPro" id="IPR051834">
    <property type="entry name" value="RING_finger_E3_ligase"/>
</dbReference>
<dbReference type="PROSITE" id="PS50089">
    <property type="entry name" value="ZF_RING_2"/>
    <property type="match status" value="1"/>
</dbReference>
<dbReference type="CDD" id="cd16454">
    <property type="entry name" value="RING-H2_PA-TM-RING"/>
    <property type="match status" value="1"/>
</dbReference>
<dbReference type="GO" id="GO:0008270">
    <property type="term" value="F:zinc ion binding"/>
    <property type="evidence" value="ECO:0007669"/>
    <property type="project" value="UniProtKB-KW"/>
</dbReference>
<keyword evidence="7" id="KW-1185">Reference proteome</keyword>
<reference evidence="6 7" key="1">
    <citation type="submission" date="2024-11" db="EMBL/GenBank/DDBJ databases">
        <title>Chromosome-level genome assembly of Eucalyptus globulus Labill. provides insights into its genome evolution.</title>
        <authorList>
            <person name="Li X."/>
        </authorList>
    </citation>
    <scope>NUCLEOTIDE SEQUENCE [LARGE SCALE GENOMIC DNA]</scope>
    <source>
        <strain evidence="6">CL2024</strain>
        <tissue evidence="6">Fresh tender leaves</tissue>
    </source>
</reference>
<proteinExistence type="predicted"/>
<evidence type="ECO:0000313" key="7">
    <source>
        <dbReference type="Proteomes" id="UP001634007"/>
    </source>
</evidence>
<dbReference type="Proteomes" id="UP001634007">
    <property type="component" value="Unassembled WGS sequence"/>
</dbReference>
<dbReference type="InterPro" id="IPR013083">
    <property type="entry name" value="Znf_RING/FYVE/PHD"/>
</dbReference>
<evidence type="ECO:0000256" key="1">
    <source>
        <dbReference type="ARBA" id="ARBA00022723"/>
    </source>
</evidence>
<dbReference type="PANTHER" id="PTHR45931:SF23">
    <property type="entry name" value="OS12G0134500 PROTEIN"/>
    <property type="match status" value="1"/>
</dbReference>
<organism evidence="6 7">
    <name type="scientific">Eucalyptus globulus</name>
    <name type="common">Tasmanian blue gum</name>
    <dbReference type="NCBI Taxonomy" id="34317"/>
    <lineage>
        <taxon>Eukaryota</taxon>
        <taxon>Viridiplantae</taxon>
        <taxon>Streptophyta</taxon>
        <taxon>Embryophyta</taxon>
        <taxon>Tracheophyta</taxon>
        <taxon>Spermatophyta</taxon>
        <taxon>Magnoliopsida</taxon>
        <taxon>eudicotyledons</taxon>
        <taxon>Gunneridae</taxon>
        <taxon>Pentapetalae</taxon>
        <taxon>rosids</taxon>
        <taxon>malvids</taxon>
        <taxon>Myrtales</taxon>
        <taxon>Myrtaceae</taxon>
        <taxon>Myrtoideae</taxon>
        <taxon>Eucalypteae</taxon>
        <taxon>Eucalyptus</taxon>
    </lineage>
</organism>
<evidence type="ECO:0000256" key="2">
    <source>
        <dbReference type="ARBA" id="ARBA00022771"/>
    </source>
</evidence>
<dbReference type="EMBL" id="JBJKBG010000008">
    <property type="protein sequence ID" value="KAL3727411.1"/>
    <property type="molecule type" value="Genomic_DNA"/>
</dbReference>
<dbReference type="PANTHER" id="PTHR45931">
    <property type="entry name" value="SI:CH211-59O9.10"/>
    <property type="match status" value="1"/>
</dbReference>
<gene>
    <name evidence="6" type="ORF">ACJRO7_032180</name>
</gene>
<dbReference type="SMART" id="SM00184">
    <property type="entry name" value="RING"/>
    <property type="match status" value="1"/>
</dbReference>
<dbReference type="AlphaFoldDB" id="A0ABD3JH21"/>
<dbReference type="SUPFAM" id="SSF57850">
    <property type="entry name" value="RING/U-box"/>
    <property type="match status" value="1"/>
</dbReference>
<comment type="caution">
    <text evidence="6">The sequence shown here is derived from an EMBL/GenBank/DDBJ whole genome shotgun (WGS) entry which is preliminary data.</text>
</comment>
<accession>A0ABD3JH21</accession>
<evidence type="ECO:0000256" key="3">
    <source>
        <dbReference type="ARBA" id="ARBA00022833"/>
    </source>
</evidence>
<evidence type="ECO:0000313" key="6">
    <source>
        <dbReference type="EMBL" id="KAL3727411.1"/>
    </source>
</evidence>
<sequence>MSSDHTLVFAMPAYIPDNQSLPQPRVIMSCIVRRRYVQSEVGGGTALPPRASDGGFWYRAEYPSGPFVSHDRSPSSQSRAIVSSMLDDMRLPFPLDRLRWLDVSAGMHMTEKCLTRDELVSEIARATSRAVNDTCREGRKRTKMVVSIVHKVTISEHEMRARWRRLQWRILHSRILEEEERWRRLLSGQRSALNLTRQEGAVTTPDRNTEGVLRIRVMRDSMDQERINFGAAHESMIESLNKVTFEGDQGSNSSHCVICMEEVAIGGQLIRMDCSHKFHRDCIETWLKVHPTCPLCRRPLSPKKSRDF</sequence>
<evidence type="ECO:0000256" key="4">
    <source>
        <dbReference type="PROSITE-ProRule" id="PRU00175"/>
    </source>
</evidence>
<protein>
    <recommendedName>
        <fullName evidence="5">RING-type domain-containing protein</fullName>
    </recommendedName>
</protein>
<keyword evidence="1" id="KW-0479">Metal-binding</keyword>
<dbReference type="InterPro" id="IPR001841">
    <property type="entry name" value="Znf_RING"/>
</dbReference>
<evidence type="ECO:0000259" key="5">
    <source>
        <dbReference type="PROSITE" id="PS50089"/>
    </source>
</evidence>
<dbReference type="Pfam" id="PF13639">
    <property type="entry name" value="zf-RING_2"/>
    <property type="match status" value="1"/>
</dbReference>
<name>A0ABD3JH21_EUCGL</name>
<feature type="domain" description="RING-type" evidence="5">
    <location>
        <begin position="256"/>
        <end position="297"/>
    </location>
</feature>